<accession>A0A9Q0H2X7</accession>
<evidence type="ECO:0000313" key="3">
    <source>
        <dbReference type="Proteomes" id="UP001141806"/>
    </source>
</evidence>
<comment type="caution">
    <text evidence="2">The sequence shown here is derived from an EMBL/GenBank/DDBJ whole genome shotgun (WGS) entry which is preliminary data.</text>
</comment>
<name>A0A9Q0H2X7_9MAGN</name>
<dbReference type="Proteomes" id="UP001141806">
    <property type="component" value="Unassembled WGS sequence"/>
</dbReference>
<evidence type="ECO:0000313" key="2">
    <source>
        <dbReference type="EMBL" id="KAJ4958214.1"/>
    </source>
</evidence>
<proteinExistence type="predicted"/>
<dbReference type="InterPro" id="IPR048682">
    <property type="entry name" value="COG4"/>
</dbReference>
<dbReference type="PANTHER" id="PTHR24016:SF0">
    <property type="entry name" value="CONSERVED OLIGOMERIC GOLGI COMPLEX SUBUNIT 4"/>
    <property type="match status" value="1"/>
</dbReference>
<organism evidence="2 3">
    <name type="scientific">Protea cynaroides</name>
    <dbReference type="NCBI Taxonomy" id="273540"/>
    <lineage>
        <taxon>Eukaryota</taxon>
        <taxon>Viridiplantae</taxon>
        <taxon>Streptophyta</taxon>
        <taxon>Embryophyta</taxon>
        <taxon>Tracheophyta</taxon>
        <taxon>Spermatophyta</taxon>
        <taxon>Magnoliopsida</taxon>
        <taxon>Proteales</taxon>
        <taxon>Proteaceae</taxon>
        <taxon>Protea</taxon>
    </lineage>
</organism>
<dbReference type="AlphaFoldDB" id="A0A9Q0H2X7"/>
<dbReference type="EMBL" id="JAMYWD010000010">
    <property type="protein sequence ID" value="KAJ4958214.1"/>
    <property type="molecule type" value="Genomic_DNA"/>
</dbReference>
<dbReference type="OrthoDB" id="1719052at2759"/>
<keyword evidence="3" id="KW-1185">Reference proteome</keyword>
<dbReference type="InterPro" id="IPR013167">
    <property type="entry name" value="COG4_M"/>
</dbReference>
<feature type="domain" description="COG4 transport protein middle alpha-helical bundle" evidence="1">
    <location>
        <begin position="9"/>
        <end position="83"/>
    </location>
</feature>
<evidence type="ECO:0000259" key="1">
    <source>
        <dbReference type="Pfam" id="PF08318"/>
    </source>
</evidence>
<sequence length="179" mass="19864">MVSKIRGLSSVDPDLGPRATIAFRSGSFSKLIQYLTGFYVLLEEFFMVENVRKAIKIDEHVPNSLNFDGTEITTALNNMSVSTEYVQRLMSNVSRHPRLCTLDLTATQAILVSSLIFLGRFISASLISYGRSRVSSGGGAGRGSHSQSRRRFLFFSFGFCSGFDGLLNWGDDEEEELLL</sequence>
<dbReference type="PANTHER" id="PTHR24016">
    <property type="entry name" value="CONSERVED OLIGOMERIC GOLGI COMPLEX SUBUNIT 4"/>
    <property type="match status" value="1"/>
</dbReference>
<dbReference type="Pfam" id="PF08318">
    <property type="entry name" value="COG4_m"/>
    <property type="match status" value="1"/>
</dbReference>
<gene>
    <name evidence="2" type="ORF">NE237_025325</name>
</gene>
<protein>
    <recommendedName>
        <fullName evidence="1">COG4 transport protein middle alpha-helical bundle domain-containing protein</fullName>
    </recommendedName>
</protein>
<reference evidence="2" key="1">
    <citation type="journal article" date="2023" name="Plant J.">
        <title>The genome of the king protea, Protea cynaroides.</title>
        <authorList>
            <person name="Chang J."/>
            <person name="Duong T.A."/>
            <person name="Schoeman C."/>
            <person name="Ma X."/>
            <person name="Roodt D."/>
            <person name="Barker N."/>
            <person name="Li Z."/>
            <person name="Van de Peer Y."/>
            <person name="Mizrachi E."/>
        </authorList>
    </citation>
    <scope>NUCLEOTIDE SEQUENCE</scope>
    <source>
        <tissue evidence="2">Young leaves</tissue>
    </source>
</reference>